<evidence type="ECO:0000256" key="4">
    <source>
        <dbReference type="ARBA" id="ARBA00022692"/>
    </source>
</evidence>
<comment type="similarity">
    <text evidence="2">Belongs to the cytochrome P450 family.</text>
</comment>
<accession>A0ABD2ZC75</accession>
<gene>
    <name evidence="11" type="ORF">ACH5RR_023950</name>
</gene>
<dbReference type="GO" id="GO:0046872">
    <property type="term" value="F:metal ion binding"/>
    <property type="evidence" value="ECO:0007669"/>
    <property type="project" value="UniProtKB-KW"/>
</dbReference>
<keyword evidence="10" id="KW-0472">Membrane</keyword>
<comment type="subcellular location">
    <subcellularLocation>
        <location evidence="1">Membrane</location>
    </subcellularLocation>
</comment>
<dbReference type="GO" id="GO:0016020">
    <property type="term" value="C:membrane"/>
    <property type="evidence" value="ECO:0007669"/>
    <property type="project" value="UniProtKB-SubCell"/>
</dbReference>
<keyword evidence="12" id="KW-1185">Reference proteome</keyword>
<keyword evidence="6" id="KW-1133">Transmembrane helix</keyword>
<proteinExistence type="inferred from homology"/>
<evidence type="ECO:0000313" key="11">
    <source>
        <dbReference type="EMBL" id="KAL3517048.1"/>
    </source>
</evidence>
<keyword evidence="5" id="KW-0479">Metal-binding</keyword>
<protein>
    <recommendedName>
        <fullName evidence="13">Cytochrome P450</fullName>
    </recommendedName>
</protein>
<keyword evidence="3" id="KW-0349">Heme</keyword>
<dbReference type="EMBL" id="JBJUIK010000010">
    <property type="protein sequence ID" value="KAL3517048.1"/>
    <property type="molecule type" value="Genomic_DNA"/>
</dbReference>
<dbReference type="InterPro" id="IPR036396">
    <property type="entry name" value="Cyt_P450_sf"/>
</dbReference>
<dbReference type="Proteomes" id="UP001630127">
    <property type="component" value="Unassembled WGS sequence"/>
</dbReference>
<evidence type="ECO:0000256" key="2">
    <source>
        <dbReference type="ARBA" id="ARBA00010617"/>
    </source>
</evidence>
<dbReference type="AlphaFoldDB" id="A0ABD2ZC75"/>
<evidence type="ECO:0000313" key="12">
    <source>
        <dbReference type="Proteomes" id="UP001630127"/>
    </source>
</evidence>
<reference evidence="11 12" key="1">
    <citation type="submission" date="2024-11" db="EMBL/GenBank/DDBJ databases">
        <title>A near-complete genome assembly of Cinchona calisaya.</title>
        <authorList>
            <person name="Lian D.C."/>
            <person name="Zhao X.W."/>
            <person name="Wei L."/>
        </authorList>
    </citation>
    <scope>NUCLEOTIDE SEQUENCE [LARGE SCALE GENOMIC DNA]</scope>
    <source>
        <tissue evidence="11">Nenye</tissue>
    </source>
</reference>
<keyword evidence="9" id="KW-0503">Monooxygenase</keyword>
<evidence type="ECO:0008006" key="13">
    <source>
        <dbReference type="Google" id="ProtNLM"/>
    </source>
</evidence>
<evidence type="ECO:0000256" key="5">
    <source>
        <dbReference type="ARBA" id="ARBA00022723"/>
    </source>
</evidence>
<evidence type="ECO:0000256" key="3">
    <source>
        <dbReference type="ARBA" id="ARBA00022617"/>
    </source>
</evidence>
<name>A0ABD2ZC75_9GENT</name>
<comment type="caution">
    <text evidence="11">The sequence shown here is derived from an EMBL/GenBank/DDBJ whole genome shotgun (WGS) entry which is preliminary data.</text>
</comment>
<evidence type="ECO:0000256" key="6">
    <source>
        <dbReference type="ARBA" id="ARBA00022989"/>
    </source>
</evidence>
<dbReference type="Gene3D" id="1.10.630.10">
    <property type="entry name" value="Cytochrome P450"/>
    <property type="match status" value="1"/>
</dbReference>
<dbReference type="PANTHER" id="PTHR47950">
    <property type="entry name" value="CYTOCHROME P450, FAMILY 76, SUBFAMILY C, POLYPEPTIDE 5-RELATED"/>
    <property type="match status" value="1"/>
</dbReference>
<evidence type="ECO:0000256" key="10">
    <source>
        <dbReference type="ARBA" id="ARBA00023136"/>
    </source>
</evidence>
<keyword evidence="4" id="KW-0812">Transmembrane</keyword>
<keyword evidence="8" id="KW-0408">Iron</keyword>
<sequence>METFGAPNLADFFPVLKGMDPQGIRRRAEFYLGKLLDAFQYIISRRLEERRASTTYSRRNDLLEVLLDLSQQNEADWNHKDIKHLFLVSTDVNCVDKFLCYGIEKCSVNQALIKETFRLHPAGTLLVRQADADKNLFRLPLAHRMVHLMMASLIHKFDWEPEDGIKPENINMSEKIGLTLPLKAIPTRAEMQNLGFS</sequence>
<evidence type="ECO:0000256" key="8">
    <source>
        <dbReference type="ARBA" id="ARBA00023004"/>
    </source>
</evidence>
<evidence type="ECO:0000256" key="1">
    <source>
        <dbReference type="ARBA" id="ARBA00004370"/>
    </source>
</evidence>
<evidence type="ECO:0000256" key="9">
    <source>
        <dbReference type="ARBA" id="ARBA00023033"/>
    </source>
</evidence>
<keyword evidence="7" id="KW-0560">Oxidoreductase</keyword>
<evidence type="ECO:0000256" key="7">
    <source>
        <dbReference type="ARBA" id="ARBA00023002"/>
    </source>
</evidence>
<dbReference type="GO" id="GO:0004497">
    <property type="term" value="F:monooxygenase activity"/>
    <property type="evidence" value="ECO:0007669"/>
    <property type="project" value="UniProtKB-KW"/>
</dbReference>
<dbReference type="PANTHER" id="PTHR47950:SF4">
    <property type="entry name" value="GERANIOL 8-HYDROXYLASE-LIKE"/>
    <property type="match status" value="1"/>
</dbReference>
<dbReference type="SUPFAM" id="SSF48264">
    <property type="entry name" value="Cytochrome P450"/>
    <property type="match status" value="1"/>
</dbReference>
<organism evidence="11 12">
    <name type="scientific">Cinchona calisaya</name>
    <dbReference type="NCBI Taxonomy" id="153742"/>
    <lineage>
        <taxon>Eukaryota</taxon>
        <taxon>Viridiplantae</taxon>
        <taxon>Streptophyta</taxon>
        <taxon>Embryophyta</taxon>
        <taxon>Tracheophyta</taxon>
        <taxon>Spermatophyta</taxon>
        <taxon>Magnoliopsida</taxon>
        <taxon>eudicotyledons</taxon>
        <taxon>Gunneridae</taxon>
        <taxon>Pentapetalae</taxon>
        <taxon>asterids</taxon>
        <taxon>lamiids</taxon>
        <taxon>Gentianales</taxon>
        <taxon>Rubiaceae</taxon>
        <taxon>Cinchonoideae</taxon>
        <taxon>Cinchoneae</taxon>
        <taxon>Cinchona</taxon>
    </lineage>
</organism>